<evidence type="ECO:0000313" key="1">
    <source>
        <dbReference type="EMBL" id="QOR47936.1"/>
    </source>
</evidence>
<sequence length="149" mass="16058">MKYPYYSLLLTSELPKEFPMENLLFSSALCFAIVTGALSNSLGTQASIETLSDNEPQIVDLEQNGEEFTFKLTIPLDSIHENAASNSSHLAESVRRVAQGSSFVQSSAKGIEIICSGAFDFPHPSSTTRQRTINAHLTAACTGTGDSHT</sequence>
<organism evidence="1 2">
    <name type="scientific">Trueperella pecoris</name>
    <dbReference type="NCBI Taxonomy" id="2733571"/>
    <lineage>
        <taxon>Bacteria</taxon>
        <taxon>Bacillati</taxon>
        <taxon>Actinomycetota</taxon>
        <taxon>Actinomycetes</taxon>
        <taxon>Actinomycetales</taxon>
        <taxon>Actinomycetaceae</taxon>
        <taxon>Trueperella</taxon>
    </lineage>
</organism>
<dbReference type="EMBL" id="CP063212">
    <property type="protein sequence ID" value="QOR47936.1"/>
    <property type="molecule type" value="Genomic_DNA"/>
</dbReference>
<dbReference type="AlphaFoldDB" id="A0A7M1R1A7"/>
<gene>
    <name evidence="1" type="ORF">INS90_01115</name>
</gene>
<name>A0A7M1R1A7_9ACTO</name>
<proteinExistence type="predicted"/>
<evidence type="ECO:0000313" key="2">
    <source>
        <dbReference type="Proteomes" id="UP000594961"/>
    </source>
</evidence>
<protein>
    <submittedName>
        <fullName evidence="1">Uncharacterized protein</fullName>
    </submittedName>
</protein>
<reference evidence="1 2" key="1">
    <citation type="submission" date="2020-10" db="EMBL/GenBank/DDBJ databases">
        <title>Trueperella pecoris sp. nov. isolated from bovine and porcine specimens.</title>
        <authorList>
            <person name="Schoenecker L."/>
            <person name="Schnydrig P."/>
            <person name="Brodard I."/>
            <person name="Thomann A."/>
            <person name="Hemphill A."/>
            <person name="Rodriguez-Campos S."/>
            <person name="Perreten V."/>
            <person name="Jores J."/>
            <person name="Kittl S."/>
        </authorList>
    </citation>
    <scope>NUCLEOTIDE SEQUENCE [LARGE SCALE GENOMIC DNA]</scope>
    <source>
        <strain evidence="1 2">19OD0592</strain>
    </source>
</reference>
<dbReference type="Proteomes" id="UP000594961">
    <property type="component" value="Chromosome"/>
</dbReference>
<accession>A0A7M1R1A7</accession>
<dbReference type="RefSeq" id="WP_197553739.1">
    <property type="nucleotide sequence ID" value="NZ_CP063212.1"/>
</dbReference>